<dbReference type="PANTHER" id="PTHR37981:SF1">
    <property type="entry name" value="SGNH HYDROLASE-TYPE ESTERASE DOMAIN-CONTAINING PROTEIN"/>
    <property type="match status" value="1"/>
</dbReference>
<dbReference type="GO" id="GO:0016788">
    <property type="term" value="F:hydrolase activity, acting on ester bonds"/>
    <property type="evidence" value="ECO:0007669"/>
    <property type="project" value="InterPro"/>
</dbReference>
<dbReference type="GO" id="GO:0006629">
    <property type="term" value="P:lipid metabolic process"/>
    <property type="evidence" value="ECO:0007669"/>
    <property type="project" value="TreeGrafter"/>
</dbReference>
<dbReference type="InterPro" id="IPR037460">
    <property type="entry name" value="SEST-like"/>
</dbReference>
<sequence>MRWLYAAILPAFGASSVMRGFELNGATALNALSIFEKRADDDAIVFDFVKRWAAIGDSFTAGIGSGSRLGLPPVGSADWLCSRYSYTWPKIVDRAIGSQKTDFQYPACSGDRTGGIYEQAKQLEGDLHVVMMTAGGNDLCLTKSPLLLTVDRRKKFNKLVENINRAIRDVVKEFQEDRHKKFDIEFSDWSAWPAAVDGQMCSPSSDGRYPDPNQPELQFFKPDTYVEKTIIHDGLRRRDAAWMREPGEEDFSLESPEDKNGTFEAEIVKDGHQLMGTYDSLLYKSRDPRAAALHALDARAPKPPVCPGDGSFDPTLGLGLPDTFGKIFHPNKKGHETIAAFALLNLAHAKAAQGGKGNDICQVDHDKFVCWQSEGRRAWVSYERADANYRDFCDNLEAPKNTLNWRREKTYHKGTPEEMQFVIQLSEDTSSFDVNMCKESFDRIINSCDGNDSRNPMNGKFGGKWLRGGYTFELNPKKDRALYLRPDGACRGRNSGIFDTWVIWGLGWAGHDWGQKTLLPAIRGCVGVVTKWEFEYFDNTHDNDGWEWRASFWTAVATHARCFNNLKVVAAAGGYTHKWKRKRFDEESDDFGCTWMG</sequence>
<evidence type="ECO:0008006" key="3">
    <source>
        <dbReference type="Google" id="ProtNLM"/>
    </source>
</evidence>
<protein>
    <recommendedName>
        <fullName evidence="3">SGNH hydrolase-type esterase domain-containing protein</fullName>
    </recommendedName>
</protein>
<dbReference type="PANTHER" id="PTHR37981">
    <property type="entry name" value="LIPASE 2"/>
    <property type="match status" value="1"/>
</dbReference>
<organism evidence="1 2">
    <name type="scientific">Hirsutella minnesotensis 3608</name>
    <dbReference type="NCBI Taxonomy" id="1043627"/>
    <lineage>
        <taxon>Eukaryota</taxon>
        <taxon>Fungi</taxon>
        <taxon>Dikarya</taxon>
        <taxon>Ascomycota</taxon>
        <taxon>Pezizomycotina</taxon>
        <taxon>Sordariomycetes</taxon>
        <taxon>Hypocreomycetidae</taxon>
        <taxon>Hypocreales</taxon>
        <taxon>Ophiocordycipitaceae</taxon>
        <taxon>Hirsutella</taxon>
    </lineage>
</organism>
<dbReference type="OrthoDB" id="1896086at2759"/>
<dbReference type="Gene3D" id="3.40.50.1110">
    <property type="entry name" value="SGNH hydrolase"/>
    <property type="match status" value="1"/>
</dbReference>
<accession>A0A0F7ZS73</accession>
<dbReference type="Proteomes" id="UP000054481">
    <property type="component" value="Unassembled WGS sequence"/>
</dbReference>
<gene>
    <name evidence="1" type="ORF">HIM_09728</name>
</gene>
<keyword evidence="2" id="KW-1185">Reference proteome</keyword>
<reference evidence="1 2" key="1">
    <citation type="journal article" date="2014" name="Genome Biol. Evol.">
        <title>Comparative genomics and transcriptomics analyses reveal divergent lifestyle features of nematode endoparasitic fungus Hirsutella minnesotensis.</title>
        <authorList>
            <person name="Lai Y."/>
            <person name="Liu K."/>
            <person name="Zhang X."/>
            <person name="Zhang X."/>
            <person name="Li K."/>
            <person name="Wang N."/>
            <person name="Shu C."/>
            <person name="Wu Y."/>
            <person name="Wang C."/>
            <person name="Bushley K.E."/>
            <person name="Xiang M."/>
            <person name="Liu X."/>
        </authorList>
    </citation>
    <scope>NUCLEOTIDE SEQUENCE [LARGE SCALE GENOMIC DNA]</scope>
    <source>
        <strain evidence="1 2">3608</strain>
    </source>
</reference>
<proteinExistence type="predicted"/>
<name>A0A0F7ZS73_9HYPO</name>
<dbReference type="CDD" id="cd01823">
    <property type="entry name" value="SEST_like"/>
    <property type="match status" value="1"/>
</dbReference>
<dbReference type="InterPro" id="IPR036514">
    <property type="entry name" value="SGNH_hydro_sf"/>
</dbReference>
<dbReference type="AlphaFoldDB" id="A0A0F7ZS73"/>
<dbReference type="SUPFAM" id="SSF52266">
    <property type="entry name" value="SGNH hydrolase"/>
    <property type="match status" value="1"/>
</dbReference>
<evidence type="ECO:0000313" key="2">
    <source>
        <dbReference type="Proteomes" id="UP000054481"/>
    </source>
</evidence>
<evidence type="ECO:0000313" key="1">
    <source>
        <dbReference type="EMBL" id="KJZ70863.1"/>
    </source>
</evidence>
<dbReference type="EMBL" id="KQ030602">
    <property type="protein sequence ID" value="KJZ70863.1"/>
    <property type="molecule type" value="Genomic_DNA"/>
</dbReference>
<dbReference type="Pfam" id="PF18647">
    <property type="entry name" value="Fungal_lectin_2"/>
    <property type="match status" value="1"/>
</dbReference>